<evidence type="ECO:0000256" key="3">
    <source>
        <dbReference type="ARBA" id="ARBA00022454"/>
    </source>
</evidence>
<dbReference type="GO" id="GO:0000781">
    <property type="term" value="C:chromosome, telomeric region"/>
    <property type="evidence" value="ECO:0007669"/>
    <property type="project" value="UniProtKB-SubCell"/>
</dbReference>
<comment type="caution">
    <text evidence="8">The sequence shown here is derived from an EMBL/GenBank/DDBJ whole genome shotgun (WGS) entry which is preliminary data.</text>
</comment>
<reference evidence="8" key="1">
    <citation type="submission" date="2020-11" db="EMBL/GenBank/DDBJ databases">
        <authorList>
            <consortium name="DOE Joint Genome Institute"/>
            <person name="Ahrendt S."/>
            <person name="Riley R."/>
            <person name="Andreopoulos W."/>
            <person name="LaButti K."/>
            <person name="Pangilinan J."/>
            <person name="Ruiz-duenas F.J."/>
            <person name="Barrasa J.M."/>
            <person name="Sanchez-Garcia M."/>
            <person name="Camarero S."/>
            <person name="Miyauchi S."/>
            <person name="Serrano A."/>
            <person name="Linde D."/>
            <person name="Babiker R."/>
            <person name="Drula E."/>
            <person name="Ayuso-Fernandez I."/>
            <person name="Pacheco R."/>
            <person name="Padilla G."/>
            <person name="Ferreira P."/>
            <person name="Barriuso J."/>
            <person name="Kellner H."/>
            <person name="Castanera R."/>
            <person name="Alfaro M."/>
            <person name="Ramirez L."/>
            <person name="Pisabarro A.G."/>
            <person name="Kuo A."/>
            <person name="Tritt A."/>
            <person name="Lipzen A."/>
            <person name="He G."/>
            <person name="Yan M."/>
            <person name="Ng V."/>
            <person name="Cullen D."/>
            <person name="Martin F."/>
            <person name="Rosso M.-N."/>
            <person name="Henrissat B."/>
            <person name="Hibbett D."/>
            <person name="Martinez A.T."/>
            <person name="Grigoriev I.V."/>
        </authorList>
    </citation>
    <scope>NUCLEOTIDE SEQUENCE</scope>
    <source>
        <strain evidence="8">AH 44721</strain>
    </source>
</reference>
<gene>
    <name evidence="8" type="ORF">CPB84DRAFT_1782585</name>
</gene>
<evidence type="ECO:0000256" key="1">
    <source>
        <dbReference type="ARBA" id="ARBA00004123"/>
    </source>
</evidence>
<keyword evidence="9" id="KW-1185">Reference proteome</keyword>
<sequence length="284" mass="31451">MADSLLPWMREYLTSLLRAHNTNIFNAPIFTRKKKVQITKFLTYGTPQDTEIWAEVSDKQNLIPIKFTPEAISYFREIHVGQRLTQHRGAIAAIQNFKLISTPIPLPSGQATQPSLVFECSSVSILGSSGEATFGNPLPVGSFLDIASWCKSPNCTGETNQSHYRERSGIQSPSKMQGDMHSEIVSMKESRETASSSKDIGANLPDVQIPLSKSGTHDLKSYIATWQLVTKSRKFDMKSSTSVCQPISPRSIDHPVSTDRSLQTEAKLAEEKDRSGNSQLLAIH</sequence>
<protein>
    <recommendedName>
        <fullName evidence="7">Shelterin complex subunit TPP1/Est3 domain-containing protein</fullName>
    </recommendedName>
</protein>
<evidence type="ECO:0000256" key="4">
    <source>
        <dbReference type="ARBA" id="ARBA00022895"/>
    </source>
</evidence>
<evidence type="ECO:0000256" key="2">
    <source>
        <dbReference type="ARBA" id="ARBA00004574"/>
    </source>
</evidence>
<keyword evidence="5" id="KW-0539">Nucleus</keyword>
<proteinExistence type="predicted"/>
<dbReference type="EMBL" id="JADNYJ010000063">
    <property type="protein sequence ID" value="KAF8894898.1"/>
    <property type="molecule type" value="Genomic_DNA"/>
</dbReference>
<dbReference type="AlphaFoldDB" id="A0A9P5TKV6"/>
<evidence type="ECO:0000313" key="8">
    <source>
        <dbReference type="EMBL" id="KAF8894898.1"/>
    </source>
</evidence>
<dbReference type="GO" id="GO:0005697">
    <property type="term" value="C:telomerase holoenzyme complex"/>
    <property type="evidence" value="ECO:0007669"/>
    <property type="project" value="InterPro"/>
</dbReference>
<evidence type="ECO:0000313" key="9">
    <source>
        <dbReference type="Proteomes" id="UP000724874"/>
    </source>
</evidence>
<organism evidence="8 9">
    <name type="scientific">Gymnopilus junonius</name>
    <name type="common">Spectacular rustgill mushroom</name>
    <name type="synonym">Gymnopilus spectabilis subsp. junonius</name>
    <dbReference type="NCBI Taxonomy" id="109634"/>
    <lineage>
        <taxon>Eukaryota</taxon>
        <taxon>Fungi</taxon>
        <taxon>Dikarya</taxon>
        <taxon>Basidiomycota</taxon>
        <taxon>Agaricomycotina</taxon>
        <taxon>Agaricomycetes</taxon>
        <taxon>Agaricomycetidae</taxon>
        <taxon>Agaricales</taxon>
        <taxon>Agaricineae</taxon>
        <taxon>Hymenogastraceae</taxon>
        <taxon>Gymnopilus</taxon>
    </lineage>
</organism>
<name>A0A9P5TKV6_GYMJU</name>
<dbReference type="GO" id="GO:0042162">
    <property type="term" value="F:telomeric DNA binding"/>
    <property type="evidence" value="ECO:0007669"/>
    <property type="project" value="InterPro"/>
</dbReference>
<evidence type="ECO:0000259" key="7">
    <source>
        <dbReference type="Pfam" id="PF10341"/>
    </source>
</evidence>
<accession>A0A9P5TKV6</accession>
<evidence type="ECO:0000256" key="5">
    <source>
        <dbReference type="ARBA" id="ARBA00023242"/>
    </source>
</evidence>
<evidence type="ECO:0000256" key="6">
    <source>
        <dbReference type="SAM" id="MobiDB-lite"/>
    </source>
</evidence>
<feature type="region of interest" description="Disordered" evidence="6">
    <location>
        <begin position="156"/>
        <end position="182"/>
    </location>
</feature>
<dbReference type="OrthoDB" id="3144405at2759"/>
<keyword evidence="3" id="KW-0158">Chromosome</keyword>
<dbReference type="Proteomes" id="UP000724874">
    <property type="component" value="Unassembled WGS sequence"/>
</dbReference>
<comment type="subcellular location">
    <subcellularLocation>
        <location evidence="2">Chromosome</location>
        <location evidence="2">Telomere</location>
    </subcellularLocation>
    <subcellularLocation>
        <location evidence="1">Nucleus</location>
    </subcellularLocation>
</comment>
<feature type="region of interest" description="Disordered" evidence="6">
    <location>
        <begin position="241"/>
        <end position="284"/>
    </location>
</feature>
<dbReference type="Pfam" id="PF10341">
    <property type="entry name" value="TPP1"/>
    <property type="match status" value="1"/>
</dbReference>
<dbReference type="InterPro" id="IPR019437">
    <property type="entry name" value="TPP1/Est3"/>
</dbReference>
<dbReference type="GO" id="GO:0007004">
    <property type="term" value="P:telomere maintenance via telomerase"/>
    <property type="evidence" value="ECO:0007669"/>
    <property type="project" value="InterPro"/>
</dbReference>
<feature type="domain" description="Shelterin complex subunit TPP1/Est3" evidence="7">
    <location>
        <begin position="11"/>
        <end position="99"/>
    </location>
</feature>
<keyword evidence="4" id="KW-0779">Telomere</keyword>